<protein>
    <submittedName>
        <fullName evidence="2">ABC transporter substrate-binding protein</fullName>
    </submittedName>
</protein>
<name>A0ABW2JCL3_9ACTN</name>
<dbReference type="RefSeq" id="WP_381827252.1">
    <property type="nucleotide sequence ID" value="NZ_JBHTCF010000002.1"/>
</dbReference>
<dbReference type="InterPro" id="IPR006311">
    <property type="entry name" value="TAT_signal"/>
</dbReference>
<dbReference type="EMBL" id="JBHTCF010000002">
    <property type="protein sequence ID" value="MFC7303739.1"/>
    <property type="molecule type" value="Genomic_DNA"/>
</dbReference>
<dbReference type="PANTHER" id="PTHR43649">
    <property type="entry name" value="ARABINOSE-BINDING PROTEIN-RELATED"/>
    <property type="match status" value="1"/>
</dbReference>
<evidence type="ECO:0000256" key="1">
    <source>
        <dbReference type="SAM" id="SignalP"/>
    </source>
</evidence>
<dbReference type="InterPro" id="IPR006059">
    <property type="entry name" value="SBP"/>
</dbReference>
<dbReference type="Gene3D" id="3.40.190.10">
    <property type="entry name" value="Periplasmic binding protein-like II"/>
    <property type="match status" value="2"/>
</dbReference>
<evidence type="ECO:0000313" key="2">
    <source>
        <dbReference type="EMBL" id="MFC7303739.1"/>
    </source>
</evidence>
<keyword evidence="3" id="KW-1185">Reference proteome</keyword>
<evidence type="ECO:0000313" key="3">
    <source>
        <dbReference type="Proteomes" id="UP001596523"/>
    </source>
</evidence>
<dbReference type="PROSITE" id="PS51257">
    <property type="entry name" value="PROKAR_LIPOPROTEIN"/>
    <property type="match status" value="1"/>
</dbReference>
<dbReference type="PROSITE" id="PS51318">
    <property type="entry name" value="TAT"/>
    <property type="match status" value="1"/>
</dbReference>
<dbReference type="PANTHER" id="PTHR43649:SF30">
    <property type="entry name" value="ABC TRANSPORTER SUBSTRATE-BINDING PROTEIN"/>
    <property type="match status" value="1"/>
</dbReference>
<reference evidence="3" key="1">
    <citation type="journal article" date="2019" name="Int. J. Syst. Evol. Microbiol.">
        <title>The Global Catalogue of Microorganisms (GCM) 10K type strain sequencing project: providing services to taxonomists for standard genome sequencing and annotation.</title>
        <authorList>
            <consortium name="The Broad Institute Genomics Platform"/>
            <consortium name="The Broad Institute Genome Sequencing Center for Infectious Disease"/>
            <person name="Wu L."/>
            <person name="Ma J."/>
        </authorList>
    </citation>
    <scope>NUCLEOTIDE SEQUENCE [LARGE SCALE GENOMIC DNA]</scope>
    <source>
        <strain evidence="3">SYNS20</strain>
    </source>
</reference>
<proteinExistence type="predicted"/>
<feature type="signal peptide" evidence="1">
    <location>
        <begin position="1"/>
        <end position="27"/>
    </location>
</feature>
<dbReference type="Proteomes" id="UP001596523">
    <property type="component" value="Unassembled WGS sequence"/>
</dbReference>
<comment type="caution">
    <text evidence="2">The sequence shown here is derived from an EMBL/GenBank/DDBJ whole genome shotgun (WGS) entry which is preliminary data.</text>
</comment>
<dbReference type="InterPro" id="IPR050490">
    <property type="entry name" value="Bact_solute-bd_prot1"/>
</dbReference>
<keyword evidence="1" id="KW-0732">Signal</keyword>
<feature type="chain" id="PRO_5047304698" evidence="1">
    <location>
        <begin position="28"/>
        <end position="427"/>
    </location>
</feature>
<dbReference type="SUPFAM" id="SSF53850">
    <property type="entry name" value="Periplasmic binding protein-like II"/>
    <property type="match status" value="1"/>
</dbReference>
<dbReference type="Pfam" id="PF01547">
    <property type="entry name" value="SBP_bac_1"/>
    <property type="match status" value="1"/>
</dbReference>
<organism evidence="2 3">
    <name type="scientific">Streptomyces monticola</name>
    <dbReference type="NCBI Taxonomy" id="2666263"/>
    <lineage>
        <taxon>Bacteria</taxon>
        <taxon>Bacillati</taxon>
        <taxon>Actinomycetota</taxon>
        <taxon>Actinomycetes</taxon>
        <taxon>Kitasatosporales</taxon>
        <taxon>Streptomycetaceae</taxon>
        <taxon>Streptomyces</taxon>
    </lineage>
</organism>
<accession>A0ABW2JCL3</accession>
<gene>
    <name evidence="2" type="ORF">ACFQVC_05865</name>
</gene>
<sequence>MGSKKGVDRRRLLKVTGASVAALGLLAAGCGAGGGSGDGTVTIRYAWWGAEDRSKRIIETIRLFEKKHPKIKVKTDFQPYPDFWKKFNTQASGGNPPDVFQNAVGFLRKYDERNVLLDLNAQVKAGNLSMDNFRAGLDKFGVVDGKLLGVPVGSNSMGLVIDKKVYAKAGVTPEQGWTWDEFDAAAKKIRDKGGRAADSGMYGVMYLYDLVLRQQGKAFFTEKGLGFTEADLTKWWTKAERGVKSGIVADTEKVVQNKPKSAVTAELAAGEFTWDNFTNRYSAEGKSEYGLAPIPTTDGKKTGQYLGSLMLSGSKRTQHPKEVAQFIDFMVHDPGVGKIMGYDRGVLATTEQYEAYKPQDPVNKEIAAYEKSLVDAGVLEQITPHPAGADVCESAFLRIAEELTLGKRSVDEAVEQFFTECKTALGG</sequence>